<dbReference type="SUPFAM" id="SSF56112">
    <property type="entry name" value="Protein kinase-like (PK-like)"/>
    <property type="match status" value="1"/>
</dbReference>
<keyword evidence="4" id="KW-0597">Phosphoprotein</keyword>
<dbReference type="SUPFAM" id="SSF52058">
    <property type="entry name" value="L domain-like"/>
    <property type="match status" value="1"/>
</dbReference>
<dbReference type="InterPro" id="IPR024788">
    <property type="entry name" value="Malectin-like_Carb-bd_dom"/>
</dbReference>
<accession>A0A6A2YYH4</accession>
<evidence type="ECO:0000256" key="16">
    <source>
        <dbReference type="ARBA" id="ARBA00047899"/>
    </source>
</evidence>
<dbReference type="Pfam" id="PF07714">
    <property type="entry name" value="PK_Tyr_Ser-Thr"/>
    <property type="match status" value="1"/>
</dbReference>
<dbReference type="PRINTS" id="PR00019">
    <property type="entry name" value="LEURICHRPT"/>
</dbReference>
<keyword evidence="5" id="KW-0433">Leucine-rich repeat</keyword>
<feature type="binding site" evidence="18">
    <location>
        <position position="612"/>
    </location>
    <ligand>
        <name>ATP</name>
        <dbReference type="ChEBI" id="CHEBI:30616"/>
    </ligand>
</feature>
<keyword evidence="23" id="KW-1185">Reference proteome</keyword>
<dbReference type="EMBL" id="VEPZ02001244">
    <property type="protein sequence ID" value="KAE8684300.1"/>
    <property type="molecule type" value="Genomic_DNA"/>
</dbReference>
<dbReference type="AlphaFoldDB" id="A0A6A2YYH4"/>
<evidence type="ECO:0000256" key="15">
    <source>
        <dbReference type="ARBA" id="ARBA00023170"/>
    </source>
</evidence>
<evidence type="ECO:0000256" key="20">
    <source>
        <dbReference type="SAM" id="SignalP"/>
    </source>
</evidence>
<keyword evidence="15" id="KW-0675">Receptor</keyword>
<feature type="transmembrane region" description="Helical" evidence="19">
    <location>
        <begin position="521"/>
        <end position="545"/>
    </location>
</feature>
<evidence type="ECO:0000256" key="8">
    <source>
        <dbReference type="ARBA" id="ARBA00022729"/>
    </source>
</evidence>
<protein>
    <recommendedName>
        <fullName evidence="2">non-specific serine/threonine protein kinase</fullName>
        <ecNumber evidence="2">2.7.11.1</ecNumber>
    </recommendedName>
</protein>
<dbReference type="OrthoDB" id="2017114at2759"/>
<evidence type="ECO:0000313" key="23">
    <source>
        <dbReference type="Proteomes" id="UP000436088"/>
    </source>
</evidence>
<keyword evidence="12 18" id="KW-0067">ATP-binding</keyword>
<sequence length="872" mass="97762">MMLHNMLLLLVFFITCFGDLLLATDVQRRNLASGNPGFLSIDCGVEDDYWDNPTGVWFKSDKEFISTGENHEVLPEYQFDNEQYGKRYKTLRSFPKGVKNCYTLKVEQGKNNSFLIRASFSYGNYDLKNQTPKFDLYLGVNYWATVNCNDFNAFFYEAFHVFPADTEYVCLVNTGNGTPLISSLEIRPSNISIYGNGSSSELQFSKRFDLGSISSLSSSVRYKDDIYDRSWYPYRLPNSVPVSTTSDIDTQDGSNLCKIPVEVLRTAVQPPKGFNSLTGSFSVPDHEYNAYFHFAELVDFEDKLREISITANGITQGPFTLEYLKPSSVSFQRLQIVEHFTFTISTEKESGLPPILNALELYRFEQFELSATNQSDADAVMSIKHTYNINRDDWQGDPCLPKETTWTGLSCRFDNPPRIISLNLSSSRLTGEISPSLAHLQEIESIDLSYNELTGSVPEVLAHLPKLKVLNLSGNKLKGPIPQSLQNKSDNGSLLLRLNGSFIEDQNSCQMDPCKGNSKKFIVPLALSIVAAVALVTLISVLIIFHRRKRRKRTVVSSTASNEEGLLKSKNRPFTYSEIATITVNFSTKIGDGGFGEVFLGHLNDGTPVAVKLLSSSSRQGYKEFQAEVQSLMIVHHKNLVSLIGYCKENGHMALVYEFMANGNLRQHLSETKKSVLNWTQRLQIAVDAAQGLDYLHNGCKPPIVHRDLKPSNILLTENMQAKIADFGLSRIFSTETASHVLTSCPAGTYGYLDPEFHASGNLNKKIDIYSFGIILFELITGKPVIIKSTECNIHILEWARPMIEKGDIRMIVDPRLENEFDVNAAWKAVEIAMLCALQASKQRPDISHVLSELKECLERPFGQKVVGFVIA</sequence>
<evidence type="ECO:0000256" key="14">
    <source>
        <dbReference type="ARBA" id="ARBA00023136"/>
    </source>
</evidence>
<evidence type="ECO:0000256" key="17">
    <source>
        <dbReference type="ARBA" id="ARBA00048679"/>
    </source>
</evidence>
<keyword evidence="6" id="KW-0808">Transferase</keyword>
<dbReference type="Pfam" id="PF13855">
    <property type="entry name" value="LRR_8"/>
    <property type="match status" value="1"/>
</dbReference>
<feature type="chain" id="PRO_5025458776" description="non-specific serine/threonine protein kinase" evidence="20">
    <location>
        <begin position="19"/>
        <end position="872"/>
    </location>
</feature>
<comment type="catalytic activity">
    <reaction evidence="17">
        <text>L-seryl-[protein] + ATP = O-phospho-L-seryl-[protein] + ADP + H(+)</text>
        <dbReference type="Rhea" id="RHEA:17989"/>
        <dbReference type="Rhea" id="RHEA-COMP:9863"/>
        <dbReference type="Rhea" id="RHEA-COMP:11604"/>
        <dbReference type="ChEBI" id="CHEBI:15378"/>
        <dbReference type="ChEBI" id="CHEBI:29999"/>
        <dbReference type="ChEBI" id="CHEBI:30616"/>
        <dbReference type="ChEBI" id="CHEBI:83421"/>
        <dbReference type="ChEBI" id="CHEBI:456216"/>
        <dbReference type="EC" id="2.7.11.1"/>
    </reaction>
</comment>
<dbReference type="FunFam" id="3.30.200.20:FF:000394">
    <property type="entry name" value="Leucine-rich repeat receptor-like protein kinase"/>
    <property type="match status" value="1"/>
</dbReference>
<evidence type="ECO:0000256" key="9">
    <source>
        <dbReference type="ARBA" id="ARBA00022737"/>
    </source>
</evidence>
<evidence type="ECO:0000256" key="2">
    <source>
        <dbReference type="ARBA" id="ARBA00012513"/>
    </source>
</evidence>
<evidence type="ECO:0000256" key="12">
    <source>
        <dbReference type="ARBA" id="ARBA00022840"/>
    </source>
</evidence>
<keyword evidence="11 22" id="KW-0418">Kinase</keyword>
<dbReference type="Gene3D" id="3.80.10.10">
    <property type="entry name" value="Ribonuclease Inhibitor"/>
    <property type="match status" value="1"/>
</dbReference>
<evidence type="ECO:0000256" key="4">
    <source>
        <dbReference type="ARBA" id="ARBA00022553"/>
    </source>
</evidence>
<reference evidence="22" key="1">
    <citation type="submission" date="2019-09" db="EMBL/GenBank/DDBJ databases">
        <title>Draft genome information of white flower Hibiscus syriacus.</title>
        <authorList>
            <person name="Kim Y.-M."/>
        </authorList>
    </citation>
    <scope>NUCLEOTIDE SEQUENCE [LARGE SCALE GENOMIC DNA]</scope>
    <source>
        <strain evidence="22">YM2019G1</strain>
    </source>
</reference>
<dbReference type="PROSITE" id="PS00108">
    <property type="entry name" value="PROTEIN_KINASE_ST"/>
    <property type="match status" value="1"/>
</dbReference>
<dbReference type="EC" id="2.7.11.1" evidence="2"/>
<evidence type="ECO:0000259" key="21">
    <source>
        <dbReference type="PROSITE" id="PS50011"/>
    </source>
</evidence>
<dbReference type="CDD" id="cd14066">
    <property type="entry name" value="STKc_IRAK"/>
    <property type="match status" value="1"/>
</dbReference>
<dbReference type="GO" id="GO:0016020">
    <property type="term" value="C:membrane"/>
    <property type="evidence" value="ECO:0007669"/>
    <property type="project" value="UniProtKB-SubCell"/>
</dbReference>
<keyword evidence="10 18" id="KW-0547">Nucleotide-binding</keyword>
<dbReference type="InterPro" id="IPR000719">
    <property type="entry name" value="Prot_kinase_dom"/>
</dbReference>
<dbReference type="Gene3D" id="3.30.200.20">
    <property type="entry name" value="Phosphorylase Kinase, domain 1"/>
    <property type="match status" value="1"/>
</dbReference>
<comment type="caution">
    <text evidence="22">The sequence shown here is derived from an EMBL/GenBank/DDBJ whole genome shotgun (WGS) entry which is preliminary data.</text>
</comment>
<evidence type="ECO:0000256" key="11">
    <source>
        <dbReference type="ARBA" id="ARBA00022777"/>
    </source>
</evidence>
<keyword evidence="13 19" id="KW-1133">Transmembrane helix</keyword>
<dbReference type="PANTHER" id="PTHR45631:SF212">
    <property type="entry name" value="PROTEIN KINASE DOMAIN-CONTAINING PROTEIN"/>
    <property type="match status" value="1"/>
</dbReference>
<evidence type="ECO:0000256" key="5">
    <source>
        <dbReference type="ARBA" id="ARBA00022614"/>
    </source>
</evidence>
<feature type="signal peptide" evidence="20">
    <location>
        <begin position="1"/>
        <end position="18"/>
    </location>
</feature>
<evidence type="ECO:0000256" key="1">
    <source>
        <dbReference type="ARBA" id="ARBA00004167"/>
    </source>
</evidence>
<evidence type="ECO:0000313" key="22">
    <source>
        <dbReference type="EMBL" id="KAE8684300.1"/>
    </source>
</evidence>
<dbReference type="InterPro" id="IPR011009">
    <property type="entry name" value="Kinase-like_dom_sf"/>
</dbReference>
<dbReference type="InterPro" id="IPR001611">
    <property type="entry name" value="Leu-rich_rpt"/>
</dbReference>
<evidence type="ECO:0000256" key="6">
    <source>
        <dbReference type="ARBA" id="ARBA00022679"/>
    </source>
</evidence>
<dbReference type="FunFam" id="1.10.510.10:FF:000146">
    <property type="entry name" value="LRR receptor-like serine/threonine-protein kinase IOS1"/>
    <property type="match status" value="1"/>
</dbReference>
<evidence type="ECO:0000256" key="10">
    <source>
        <dbReference type="ARBA" id="ARBA00022741"/>
    </source>
</evidence>
<keyword evidence="7 19" id="KW-0812">Transmembrane</keyword>
<proteinExistence type="predicted"/>
<dbReference type="InterPro" id="IPR001245">
    <property type="entry name" value="Ser-Thr/Tyr_kinase_cat_dom"/>
</dbReference>
<name>A0A6A2YYH4_HIBSY</name>
<evidence type="ECO:0000256" key="7">
    <source>
        <dbReference type="ARBA" id="ARBA00022692"/>
    </source>
</evidence>
<dbReference type="InterPro" id="IPR008271">
    <property type="entry name" value="Ser/Thr_kinase_AS"/>
</dbReference>
<keyword evidence="3" id="KW-0723">Serine/threonine-protein kinase</keyword>
<feature type="domain" description="Protein kinase" evidence="21">
    <location>
        <begin position="584"/>
        <end position="863"/>
    </location>
</feature>
<dbReference type="GO" id="GO:0005524">
    <property type="term" value="F:ATP binding"/>
    <property type="evidence" value="ECO:0007669"/>
    <property type="project" value="UniProtKB-UniRule"/>
</dbReference>
<comment type="subcellular location">
    <subcellularLocation>
        <location evidence="1">Membrane</location>
        <topology evidence="1">Single-pass membrane protein</topology>
    </subcellularLocation>
</comment>
<organism evidence="22 23">
    <name type="scientific">Hibiscus syriacus</name>
    <name type="common">Rose of Sharon</name>
    <dbReference type="NCBI Taxonomy" id="106335"/>
    <lineage>
        <taxon>Eukaryota</taxon>
        <taxon>Viridiplantae</taxon>
        <taxon>Streptophyta</taxon>
        <taxon>Embryophyta</taxon>
        <taxon>Tracheophyta</taxon>
        <taxon>Spermatophyta</taxon>
        <taxon>Magnoliopsida</taxon>
        <taxon>eudicotyledons</taxon>
        <taxon>Gunneridae</taxon>
        <taxon>Pentapetalae</taxon>
        <taxon>rosids</taxon>
        <taxon>malvids</taxon>
        <taxon>Malvales</taxon>
        <taxon>Malvaceae</taxon>
        <taxon>Malvoideae</taxon>
        <taxon>Hibiscus</taxon>
    </lineage>
</organism>
<evidence type="ECO:0000256" key="13">
    <source>
        <dbReference type="ARBA" id="ARBA00022989"/>
    </source>
</evidence>
<dbReference type="PROSITE" id="PS50011">
    <property type="entry name" value="PROTEIN_KINASE_DOM"/>
    <property type="match status" value="1"/>
</dbReference>
<dbReference type="FunFam" id="3.80.10.10:FF:000129">
    <property type="entry name" value="Leucine-rich repeat receptor-like kinase"/>
    <property type="match status" value="1"/>
</dbReference>
<evidence type="ECO:0000256" key="3">
    <source>
        <dbReference type="ARBA" id="ARBA00022527"/>
    </source>
</evidence>
<keyword evidence="14 19" id="KW-0472">Membrane</keyword>
<dbReference type="Proteomes" id="UP000436088">
    <property type="component" value="Unassembled WGS sequence"/>
</dbReference>
<comment type="catalytic activity">
    <reaction evidence="16">
        <text>L-threonyl-[protein] + ATP = O-phospho-L-threonyl-[protein] + ADP + H(+)</text>
        <dbReference type="Rhea" id="RHEA:46608"/>
        <dbReference type="Rhea" id="RHEA-COMP:11060"/>
        <dbReference type="Rhea" id="RHEA-COMP:11605"/>
        <dbReference type="ChEBI" id="CHEBI:15378"/>
        <dbReference type="ChEBI" id="CHEBI:30013"/>
        <dbReference type="ChEBI" id="CHEBI:30616"/>
        <dbReference type="ChEBI" id="CHEBI:61977"/>
        <dbReference type="ChEBI" id="CHEBI:456216"/>
        <dbReference type="EC" id="2.7.11.1"/>
    </reaction>
</comment>
<dbReference type="GO" id="GO:0004674">
    <property type="term" value="F:protein serine/threonine kinase activity"/>
    <property type="evidence" value="ECO:0007669"/>
    <property type="project" value="UniProtKB-KW"/>
</dbReference>
<dbReference type="SMART" id="SM00220">
    <property type="entry name" value="S_TKc"/>
    <property type="match status" value="1"/>
</dbReference>
<dbReference type="InterPro" id="IPR032675">
    <property type="entry name" value="LRR_dom_sf"/>
</dbReference>
<dbReference type="InterPro" id="IPR017441">
    <property type="entry name" value="Protein_kinase_ATP_BS"/>
</dbReference>
<keyword evidence="9" id="KW-0677">Repeat</keyword>
<gene>
    <name evidence="22" type="ORF">F3Y22_tig00111138pilonHSYRG00017</name>
</gene>
<evidence type="ECO:0000256" key="19">
    <source>
        <dbReference type="SAM" id="Phobius"/>
    </source>
</evidence>
<dbReference type="PANTHER" id="PTHR45631">
    <property type="entry name" value="OS07G0107800 PROTEIN-RELATED"/>
    <property type="match status" value="1"/>
</dbReference>
<dbReference type="Pfam" id="PF12819">
    <property type="entry name" value="Malectin_like"/>
    <property type="match status" value="1"/>
</dbReference>
<evidence type="ECO:0000256" key="18">
    <source>
        <dbReference type="PROSITE-ProRule" id="PRU10141"/>
    </source>
</evidence>
<keyword evidence="8 20" id="KW-0732">Signal</keyword>
<dbReference type="PROSITE" id="PS00107">
    <property type="entry name" value="PROTEIN_KINASE_ATP"/>
    <property type="match status" value="1"/>
</dbReference>
<dbReference type="Gene3D" id="1.10.510.10">
    <property type="entry name" value="Transferase(Phosphotransferase) domain 1"/>
    <property type="match status" value="1"/>
</dbReference>